<accession>A0A423W801</accession>
<name>A0A423W801_9PEZI</name>
<dbReference type="EMBL" id="LKEA01000023">
    <property type="protein sequence ID" value="ROV99468.1"/>
    <property type="molecule type" value="Genomic_DNA"/>
</dbReference>
<dbReference type="SUPFAM" id="SSF143492">
    <property type="entry name" value="Prenyltransferase-like"/>
    <property type="match status" value="1"/>
</dbReference>
<proteinExistence type="predicted"/>
<organism evidence="1 2">
    <name type="scientific">Cytospora schulzeri</name>
    <dbReference type="NCBI Taxonomy" id="448051"/>
    <lineage>
        <taxon>Eukaryota</taxon>
        <taxon>Fungi</taxon>
        <taxon>Dikarya</taxon>
        <taxon>Ascomycota</taxon>
        <taxon>Pezizomycotina</taxon>
        <taxon>Sordariomycetes</taxon>
        <taxon>Sordariomycetidae</taxon>
        <taxon>Diaporthales</taxon>
        <taxon>Cytosporaceae</taxon>
        <taxon>Cytospora</taxon>
    </lineage>
</organism>
<dbReference type="GO" id="GO:0016740">
    <property type="term" value="F:transferase activity"/>
    <property type="evidence" value="ECO:0007669"/>
    <property type="project" value="InterPro"/>
</dbReference>
<gene>
    <name evidence="1" type="ORF">VMCG_06385</name>
</gene>
<reference evidence="1 2" key="1">
    <citation type="submission" date="2015-09" db="EMBL/GenBank/DDBJ databases">
        <title>Host preference determinants of Valsa canker pathogens revealed by comparative genomics.</title>
        <authorList>
            <person name="Yin Z."/>
            <person name="Huang L."/>
        </authorList>
    </citation>
    <scope>NUCLEOTIDE SEQUENCE [LARGE SCALE GENOMIC DNA]</scope>
    <source>
        <strain evidence="1 2">03-1</strain>
    </source>
</reference>
<dbReference type="Proteomes" id="UP000283895">
    <property type="component" value="Unassembled WGS sequence"/>
</dbReference>
<keyword evidence="2" id="KW-1185">Reference proteome</keyword>
<dbReference type="InterPro" id="IPR020965">
    <property type="entry name" value="Prenyltransferase_CloQ"/>
</dbReference>
<dbReference type="InterPro" id="IPR036239">
    <property type="entry name" value="PrenylTrfase-like_sf"/>
</dbReference>
<dbReference type="Pfam" id="PF11468">
    <property type="entry name" value="PTase_Orf2"/>
    <property type="match status" value="1"/>
</dbReference>
<protein>
    <submittedName>
        <fullName evidence="1">Uncharacterized protein</fullName>
    </submittedName>
</protein>
<sequence length="304" mass="33813">MSATSERVPFVEARFLEDLKKGSEEIEAPYDEKTVKDVINAYGELMYDAAIQVRGSSRPGVPLLFRVLMTTPADTLDIAIKHGWLHPDDPVVVLATAARSHFKGPVEQPEFTVDKGCDAMFMYLGGLRSLDEVLAVPGMPDGIKAHRDSFLGMGLDQIVVVHFQYTEHFVSFFFLAQGPLSRKAFDDLVGLSGAPPPPEAAYRDVIGVLQDSPYYLTVVMDHSTGKIVKIELHLLFPIKLPDDMQIPDIGEKLTTFWDIPSYEYEDMDILSYCFGDTSLGDVLALRGYCGGLRSLLRYWNIIGV</sequence>
<evidence type="ECO:0000313" key="2">
    <source>
        <dbReference type="Proteomes" id="UP000283895"/>
    </source>
</evidence>
<dbReference type="OrthoDB" id="3913316at2759"/>
<comment type="caution">
    <text evidence="1">The sequence shown here is derived from an EMBL/GenBank/DDBJ whole genome shotgun (WGS) entry which is preliminary data.</text>
</comment>
<evidence type="ECO:0000313" key="1">
    <source>
        <dbReference type="EMBL" id="ROV99468.1"/>
    </source>
</evidence>
<dbReference type="AlphaFoldDB" id="A0A423W801"/>